<name>W4KFV6_HETIT</name>
<feature type="region of interest" description="Disordered" evidence="1">
    <location>
        <begin position="1"/>
        <end position="51"/>
    </location>
</feature>
<evidence type="ECO:0000256" key="1">
    <source>
        <dbReference type="SAM" id="MobiDB-lite"/>
    </source>
</evidence>
<dbReference type="HOGENOM" id="CLU_1434603_0_0_1"/>
<dbReference type="RefSeq" id="XP_009543663.1">
    <property type="nucleotide sequence ID" value="XM_009545368.1"/>
</dbReference>
<dbReference type="EMBL" id="KI925456">
    <property type="protein sequence ID" value="ETW83936.1"/>
    <property type="molecule type" value="Genomic_DNA"/>
</dbReference>
<reference evidence="2 3" key="1">
    <citation type="journal article" date="2012" name="New Phytol.">
        <title>Insight into trade-off between wood decay and parasitism from the genome of a fungal forest pathogen.</title>
        <authorList>
            <person name="Olson A."/>
            <person name="Aerts A."/>
            <person name="Asiegbu F."/>
            <person name="Belbahri L."/>
            <person name="Bouzid O."/>
            <person name="Broberg A."/>
            <person name="Canback B."/>
            <person name="Coutinho P.M."/>
            <person name="Cullen D."/>
            <person name="Dalman K."/>
            <person name="Deflorio G."/>
            <person name="van Diepen L.T."/>
            <person name="Dunand C."/>
            <person name="Duplessis S."/>
            <person name="Durling M."/>
            <person name="Gonthier P."/>
            <person name="Grimwood J."/>
            <person name="Fossdal C.G."/>
            <person name="Hansson D."/>
            <person name="Henrissat B."/>
            <person name="Hietala A."/>
            <person name="Himmelstrand K."/>
            <person name="Hoffmeister D."/>
            <person name="Hogberg N."/>
            <person name="James T.Y."/>
            <person name="Karlsson M."/>
            <person name="Kohler A."/>
            <person name="Kues U."/>
            <person name="Lee Y.H."/>
            <person name="Lin Y.C."/>
            <person name="Lind M."/>
            <person name="Lindquist E."/>
            <person name="Lombard V."/>
            <person name="Lucas S."/>
            <person name="Lunden K."/>
            <person name="Morin E."/>
            <person name="Murat C."/>
            <person name="Park J."/>
            <person name="Raffaello T."/>
            <person name="Rouze P."/>
            <person name="Salamov A."/>
            <person name="Schmutz J."/>
            <person name="Solheim H."/>
            <person name="Stahlberg J."/>
            <person name="Velez H."/>
            <person name="de Vries R.P."/>
            <person name="Wiebenga A."/>
            <person name="Woodward S."/>
            <person name="Yakovlev I."/>
            <person name="Garbelotto M."/>
            <person name="Martin F."/>
            <person name="Grigoriev I.V."/>
            <person name="Stenlid J."/>
        </authorList>
    </citation>
    <scope>NUCLEOTIDE SEQUENCE [LARGE SCALE GENOMIC DNA]</scope>
    <source>
        <strain evidence="2 3">TC 32-1</strain>
    </source>
</reference>
<dbReference type="GeneID" id="20675958"/>
<sequence length="189" mass="20572">MSRKRHRTTPAGANDRPATACHPLTNPTKAGNACEGKPLPPPPTVASLAVPTPRHARARIEHGHHDHNHDDDHDDANANANANDECRRSPTTQRRADSFPSDRDNESVGRSQLLDGCYSAPGRPTIGTSCTQRASIGTPLPVVRVRVRLRLRLRLRLPHEKKHGHPSVRRRIASAATDAGGFHAPQLGK</sequence>
<feature type="region of interest" description="Disordered" evidence="1">
    <location>
        <begin position="64"/>
        <end position="110"/>
    </location>
</feature>
<keyword evidence="3" id="KW-1185">Reference proteome</keyword>
<dbReference type="AlphaFoldDB" id="W4KFV6"/>
<gene>
    <name evidence="2" type="ORF">HETIRDRAFT_449542</name>
</gene>
<evidence type="ECO:0000313" key="2">
    <source>
        <dbReference type="EMBL" id="ETW83936.1"/>
    </source>
</evidence>
<organism evidence="2 3">
    <name type="scientific">Heterobasidion irregulare (strain TC 32-1)</name>
    <dbReference type="NCBI Taxonomy" id="747525"/>
    <lineage>
        <taxon>Eukaryota</taxon>
        <taxon>Fungi</taxon>
        <taxon>Dikarya</taxon>
        <taxon>Basidiomycota</taxon>
        <taxon>Agaricomycotina</taxon>
        <taxon>Agaricomycetes</taxon>
        <taxon>Russulales</taxon>
        <taxon>Bondarzewiaceae</taxon>
        <taxon>Heterobasidion</taxon>
        <taxon>Heterobasidion annosum species complex</taxon>
    </lineage>
</organism>
<feature type="compositionally biased region" description="Basic and acidic residues" evidence="1">
    <location>
        <begin position="84"/>
        <end position="107"/>
    </location>
</feature>
<accession>W4KFV6</accession>
<protein>
    <submittedName>
        <fullName evidence="2">Uncharacterized protein</fullName>
    </submittedName>
</protein>
<evidence type="ECO:0000313" key="3">
    <source>
        <dbReference type="Proteomes" id="UP000030671"/>
    </source>
</evidence>
<proteinExistence type="predicted"/>
<dbReference type="Proteomes" id="UP000030671">
    <property type="component" value="Unassembled WGS sequence"/>
</dbReference>
<dbReference type="InParanoid" id="W4KFV6"/>
<dbReference type="KEGG" id="hir:HETIRDRAFT_449542"/>